<keyword evidence="3" id="KW-0862">Zinc</keyword>
<feature type="domain" description="BED-type" evidence="6">
    <location>
        <begin position="84"/>
        <end position="157"/>
    </location>
</feature>
<feature type="region of interest" description="Disordered" evidence="5">
    <location>
        <begin position="27"/>
        <end position="85"/>
    </location>
</feature>
<evidence type="ECO:0000313" key="8">
    <source>
        <dbReference type="Proteomes" id="UP001457282"/>
    </source>
</evidence>
<reference evidence="7 8" key="1">
    <citation type="journal article" date="2023" name="G3 (Bethesda)">
        <title>A chromosome-length genome assembly and annotation of blackberry (Rubus argutus, cv. 'Hillquist').</title>
        <authorList>
            <person name="Bruna T."/>
            <person name="Aryal R."/>
            <person name="Dudchenko O."/>
            <person name="Sargent D.J."/>
            <person name="Mead D."/>
            <person name="Buti M."/>
            <person name="Cavallini A."/>
            <person name="Hytonen T."/>
            <person name="Andres J."/>
            <person name="Pham M."/>
            <person name="Weisz D."/>
            <person name="Mascagni F."/>
            <person name="Usai G."/>
            <person name="Natali L."/>
            <person name="Bassil N."/>
            <person name="Fernandez G.E."/>
            <person name="Lomsadze A."/>
            <person name="Armour M."/>
            <person name="Olukolu B."/>
            <person name="Poorten T."/>
            <person name="Britton C."/>
            <person name="Davik J."/>
            <person name="Ashrafi H."/>
            <person name="Aiden E.L."/>
            <person name="Borodovsky M."/>
            <person name="Worthington M."/>
        </authorList>
    </citation>
    <scope>NUCLEOTIDE SEQUENCE [LARGE SCALE GENOMIC DNA]</scope>
    <source>
        <strain evidence="7">PI 553951</strain>
    </source>
</reference>
<evidence type="ECO:0000259" key="6">
    <source>
        <dbReference type="PROSITE" id="PS50808"/>
    </source>
</evidence>
<feature type="compositionally biased region" description="Polar residues" evidence="5">
    <location>
        <begin position="27"/>
        <end position="41"/>
    </location>
</feature>
<dbReference type="Proteomes" id="UP001457282">
    <property type="component" value="Unassembled WGS sequence"/>
</dbReference>
<dbReference type="PANTHER" id="PTHR34396">
    <property type="entry name" value="OS03G0264950 PROTEIN-RELATED"/>
    <property type="match status" value="1"/>
</dbReference>
<evidence type="ECO:0000256" key="1">
    <source>
        <dbReference type="ARBA" id="ARBA00022723"/>
    </source>
</evidence>
<dbReference type="GO" id="GO:0005634">
    <property type="term" value="C:nucleus"/>
    <property type="evidence" value="ECO:0007669"/>
    <property type="project" value="TreeGrafter"/>
</dbReference>
<dbReference type="PANTHER" id="PTHR34396:SF27">
    <property type="entry name" value="OS08G0208700 PROTEIN"/>
    <property type="match status" value="1"/>
</dbReference>
<evidence type="ECO:0000313" key="7">
    <source>
        <dbReference type="EMBL" id="KAK9951510.1"/>
    </source>
</evidence>
<comment type="caution">
    <text evidence="7">The sequence shown here is derived from an EMBL/GenBank/DDBJ whole genome shotgun (WGS) entry which is preliminary data.</text>
</comment>
<dbReference type="SMART" id="SM00614">
    <property type="entry name" value="ZnF_BED"/>
    <property type="match status" value="1"/>
</dbReference>
<dbReference type="GO" id="GO:0006357">
    <property type="term" value="P:regulation of transcription by RNA polymerase II"/>
    <property type="evidence" value="ECO:0007669"/>
    <property type="project" value="TreeGrafter"/>
</dbReference>
<name>A0AAW1YS26_RUBAR</name>
<evidence type="ECO:0000256" key="3">
    <source>
        <dbReference type="ARBA" id="ARBA00022833"/>
    </source>
</evidence>
<feature type="compositionally biased region" description="Basic and acidic residues" evidence="5">
    <location>
        <begin position="50"/>
        <end position="69"/>
    </location>
</feature>
<protein>
    <recommendedName>
        <fullName evidence="6">BED-type domain-containing protein</fullName>
    </recommendedName>
</protein>
<dbReference type="PROSITE" id="PS50808">
    <property type="entry name" value="ZF_BED"/>
    <property type="match status" value="1"/>
</dbReference>
<dbReference type="GO" id="GO:0008270">
    <property type="term" value="F:zinc ion binding"/>
    <property type="evidence" value="ECO:0007669"/>
    <property type="project" value="UniProtKB-KW"/>
</dbReference>
<dbReference type="InterPro" id="IPR053031">
    <property type="entry name" value="Cuticle_assoc_protein"/>
</dbReference>
<dbReference type="AlphaFoldDB" id="A0AAW1YS26"/>
<dbReference type="InterPro" id="IPR003656">
    <property type="entry name" value="Znf_BED"/>
</dbReference>
<keyword evidence="8" id="KW-1185">Reference proteome</keyword>
<keyword evidence="2 4" id="KW-0863">Zinc-finger</keyword>
<sequence>MHKEFNLLNLFDFQWRGVASRVQVRTQPSQEFIDTSSTATSPPVEILELEAPKDQAENQQDQEKQKDLSDSELPSPNSSSPSNGKRSWVWEHFKVYEVKETVIDKDGNEVVQIKKRTKCIYCPKGLIGDYLVTNSRNGTSGMLRHINQSCRYYPPNVDKNQKIFVGDNLRETT</sequence>
<dbReference type="GO" id="GO:1990837">
    <property type="term" value="F:sequence-specific double-stranded DNA binding"/>
    <property type="evidence" value="ECO:0007669"/>
    <property type="project" value="TreeGrafter"/>
</dbReference>
<accession>A0AAW1YS26</accession>
<proteinExistence type="predicted"/>
<dbReference type="EMBL" id="JBEDUW010000001">
    <property type="protein sequence ID" value="KAK9951510.1"/>
    <property type="molecule type" value="Genomic_DNA"/>
</dbReference>
<keyword evidence="1" id="KW-0479">Metal-binding</keyword>
<evidence type="ECO:0000256" key="5">
    <source>
        <dbReference type="SAM" id="MobiDB-lite"/>
    </source>
</evidence>
<evidence type="ECO:0000256" key="4">
    <source>
        <dbReference type="PROSITE-ProRule" id="PRU00027"/>
    </source>
</evidence>
<gene>
    <name evidence="7" type="ORF">M0R45_006948</name>
</gene>
<evidence type="ECO:0000256" key="2">
    <source>
        <dbReference type="ARBA" id="ARBA00022771"/>
    </source>
</evidence>
<organism evidence="7 8">
    <name type="scientific">Rubus argutus</name>
    <name type="common">Southern blackberry</name>
    <dbReference type="NCBI Taxonomy" id="59490"/>
    <lineage>
        <taxon>Eukaryota</taxon>
        <taxon>Viridiplantae</taxon>
        <taxon>Streptophyta</taxon>
        <taxon>Embryophyta</taxon>
        <taxon>Tracheophyta</taxon>
        <taxon>Spermatophyta</taxon>
        <taxon>Magnoliopsida</taxon>
        <taxon>eudicotyledons</taxon>
        <taxon>Gunneridae</taxon>
        <taxon>Pentapetalae</taxon>
        <taxon>rosids</taxon>
        <taxon>fabids</taxon>
        <taxon>Rosales</taxon>
        <taxon>Rosaceae</taxon>
        <taxon>Rosoideae</taxon>
        <taxon>Rosoideae incertae sedis</taxon>
        <taxon>Rubus</taxon>
    </lineage>
</organism>
<feature type="compositionally biased region" description="Low complexity" evidence="5">
    <location>
        <begin position="71"/>
        <end position="83"/>
    </location>
</feature>